<accession>Q73CD6</accession>
<organism evidence="1 2">
    <name type="scientific">Bacillus cereus (strain ATCC 10987 / NRS 248)</name>
    <dbReference type="NCBI Taxonomy" id="222523"/>
    <lineage>
        <taxon>Bacteria</taxon>
        <taxon>Bacillati</taxon>
        <taxon>Bacillota</taxon>
        <taxon>Bacilli</taxon>
        <taxon>Bacillales</taxon>
        <taxon>Bacillaceae</taxon>
        <taxon>Bacillus</taxon>
        <taxon>Bacillus cereus group</taxon>
    </lineage>
</organism>
<dbReference type="AlphaFoldDB" id="Q73CD6"/>
<gene>
    <name evidence="1" type="ordered locus">BCE_1129</name>
</gene>
<protein>
    <submittedName>
        <fullName evidence="1">Uncharacterized protein</fullName>
    </submittedName>
</protein>
<dbReference type="EMBL" id="AE017194">
    <property type="protein sequence ID" value="AAS40060.1"/>
    <property type="molecule type" value="Genomic_DNA"/>
</dbReference>
<proteinExistence type="predicted"/>
<evidence type="ECO:0000313" key="1">
    <source>
        <dbReference type="EMBL" id="AAS40060.1"/>
    </source>
</evidence>
<dbReference type="HOGENOM" id="CLU_3324045_0_0_9"/>
<sequence>MSNFSGPVQSRVVLAFLYTEISHGPTYLLPMTTPTTLV</sequence>
<name>Q73CD6_BACC1</name>
<reference evidence="1 2" key="1">
    <citation type="journal article" date="2004" name="Nucleic Acids Res.">
        <title>The genome sequence of Bacillus cereus ATCC 10987 reveals metabolic adaptations and a large plasmid related to Bacillus anthracis pXO1.</title>
        <authorList>
            <person name="Rasko D.A."/>
            <person name="Ravel J."/>
            <person name="Okstad O.A."/>
            <person name="Helgason E."/>
            <person name="Cer R.Z."/>
            <person name="Jiang L."/>
            <person name="Shores K.A."/>
            <person name="Fouts D.E."/>
            <person name="Tourasse N.J."/>
            <person name="Angiuoli S.V."/>
            <person name="Kolonay J."/>
            <person name="Nelson W.C."/>
            <person name="Kolsto A.-B."/>
            <person name="Fraser C.M."/>
            <person name="Read T.D."/>
        </authorList>
    </citation>
    <scope>NUCLEOTIDE SEQUENCE [LARGE SCALE GENOMIC DNA]</scope>
    <source>
        <strain evidence="2">ATCC 10987 / NRS 248</strain>
    </source>
</reference>
<dbReference type="Proteomes" id="UP000002527">
    <property type="component" value="Chromosome"/>
</dbReference>
<dbReference type="KEGG" id="bca:BCE_1129"/>
<evidence type="ECO:0000313" key="2">
    <source>
        <dbReference type="Proteomes" id="UP000002527"/>
    </source>
</evidence>